<dbReference type="PANTHER" id="PTHR47718:SF3">
    <property type="entry name" value="PROTEIN FAR1-RELATED SEQUENCE 5-LIKE"/>
    <property type="match status" value="1"/>
</dbReference>
<protein>
    <submittedName>
        <fullName evidence="2">36714_t:CDS:1</fullName>
    </submittedName>
</protein>
<keyword evidence="3" id="KW-1185">Reference proteome</keyword>
<proteinExistence type="predicted"/>
<name>A0ABN7X395_GIGMA</name>
<dbReference type="Pfam" id="PF03101">
    <property type="entry name" value="FAR1"/>
    <property type="match status" value="1"/>
</dbReference>
<feature type="domain" description="FAR1" evidence="1">
    <location>
        <begin position="22"/>
        <end position="105"/>
    </location>
</feature>
<sequence length="173" mass="20354">MAIEIKEGNFYNTHDNFVNNIREYAKKCGFQIHLGKIERNATRNIRKRTVVYSHEGDPEKTSTGTNVRNRLSQRCNCQFLVHASFNSQNNLWYIIAAELKHNHTMISENHQHFMSSEREIPPEIQEKIILLHRAGCNVATIHAILKEEFNSIVTWVYNDLYNFIYQNEESNEK</sequence>
<dbReference type="InterPro" id="IPR004330">
    <property type="entry name" value="FAR1_DNA_bnd_dom"/>
</dbReference>
<organism evidence="2 3">
    <name type="scientific">Gigaspora margarita</name>
    <dbReference type="NCBI Taxonomy" id="4874"/>
    <lineage>
        <taxon>Eukaryota</taxon>
        <taxon>Fungi</taxon>
        <taxon>Fungi incertae sedis</taxon>
        <taxon>Mucoromycota</taxon>
        <taxon>Glomeromycotina</taxon>
        <taxon>Glomeromycetes</taxon>
        <taxon>Diversisporales</taxon>
        <taxon>Gigasporaceae</taxon>
        <taxon>Gigaspora</taxon>
    </lineage>
</organism>
<dbReference type="Proteomes" id="UP000789901">
    <property type="component" value="Unassembled WGS sequence"/>
</dbReference>
<dbReference type="EMBL" id="CAJVQB010085285">
    <property type="protein sequence ID" value="CAG8846876.1"/>
    <property type="molecule type" value="Genomic_DNA"/>
</dbReference>
<reference evidence="2 3" key="1">
    <citation type="submission" date="2021-06" db="EMBL/GenBank/DDBJ databases">
        <authorList>
            <person name="Kallberg Y."/>
            <person name="Tangrot J."/>
            <person name="Rosling A."/>
        </authorList>
    </citation>
    <scope>NUCLEOTIDE SEQUENCE [LARGE SCALE GENOMIC DNA]</scope>
    <source>
        <strain evidence="2 3">120-4 pot B 10/14</strain>
    </source>
</reference>
<evidence type="ECO:0000313" key="2">
    <source>
        <dbReference type="EMBL" id="CAG8846876.1"/>
    </source>
</evidence>
<accession>A0ABN7X395</accession>
<evidence type="ECO:0000259" key="1">
    <source>
        <dbReference type="Pfam" id="PF03101"/>
    </source>
</evidence>
<dbReference type="PANTHER" id="PTHR47718">
    <property type="entry name" value="OS01G0519700 PROTEIN"/>
    <property type="match status" value="1"/>
</dbReference>
<gene>
    <name evidence="2" type="ORF">GMARGA_LOCUS38383</name>
</gene>
<comment type="caution">
    <text evidence="2">The sequence shown here is derived from an EMBL/GenBank/DDBJ whole genome shotgun (WGS) entry which is preliminary data.</text>
</comment>
<evidence type="ECO:0000313" key="3">
    <source>
        <dbReference type="Proteomes" id="UP000789901"/>
    </source>
</evidence>